<comment type="caution">
    <text evidence="1">The sequence shown here is derived from an EMBL/GenBank/DDBJ whole genome shotgun (WGS) entry which is preliminary data.</text>
</comment>
<keyword evidence="2" id="KW-1185">Reference proteome</keyword>
<name>A0ABP6ZYX7_9PSEU</name>
<protein>
    <submittedName>
        <fullName evidence="1">Uncharacterized protein</fullName>
    </submittedName>
</protein>
<evidence type="ECO:0000313" key="2">
    <source>
        <dbReference type="Proteomes" id="UP001500711"/>
    </source>
</evidence>
<evidence type="ECO:0000313" key="1">
    <source>
        <dbReference type="EMBL" id="GAA3621062.1"/>
    </source>
</evidence>
<gene>
    <name evidence="1" type="ORF">GCM10022267_04080</name>
</gene>
<accession>A0ABP6ZYX7</accession>
<organism evidence="1 2">
    <name type="scientific">Lentzea roselyniae</name>
    <dbReference type="NCBI Taxonomy" id="531940"/>
    <lineage>
        <taxon>Bacteria</taxon>
        <taxon>Bacillati</taxon>
        <taxon>Actinomycetota</taxon>
        <taxon>Actinomycetes</taxon>
        <taxon>Pseudonocardiales</taxon>
        <taxon>Pseudonocardiaceae</taxon>
        <taxon>Lentzea</taxon>
    </lineage>
</organism>
<dbReference type="RefSeq" id="WP_346127104.1">
    <property type="nucleotide sequence ID" value="NZ_BAABBE010000001.1"/>
</dbReference>
<dbReference type="Proteomes" id="UP001500711">
    <property type="component" value="Unassembled WGS sequence"/>
</dbReference>
<sequence length="97" mass="10203">MNAPSPVSPLPRPFPLDLNTVIATLYVGGLDPEVWHTAGPARMAAYVTAVATDPRCRMPELVALVNAARQAGPPWVLPDYLADVEAFAPAVVAVLGN</sequence>
<reference evidence="2" key="1">
    <citation type="journal article" date="2019" name="Int. J. Syst. Evol. Microbiol.">
        <title>The Global Catalogue of Microorganisms (GCM) 10K type strain sequencing project: providing services to taxonomists for standard genome sequencing and annotation.</title>
        <authorList>
            <consortium name="The Broad Institute Genomics Platform"/>
            <consortium name="The Broad Institute Genome Sequencing Center for Infectious Disease"/>
            <person name="Wu L."/>
            <person name="Ma J."/>
        </authorList>
    </citation>
    <scope>NUCLEOTIDE SEQUENCE [LARGE SCALE GENOMIC DNA]</scope>
    <source>
        <strain evidence="2">JCM 17494</strain>
    </source>
</reference>
<dbReference type="EMBL" id="BAABBE010000001">
    <property type="protein sequence ID" value="GAA3621062.1"/>
    <property type="molecule type" value="Genomic_DNA"/>
</dbReference>
<proteinExistence type="predicted"/>